<proteinExistence type="predicted"/>
<sequence>MQPFGGSLATRAGLAVSFSVAEAQRLMAAVPEGVADNVWRARCTVMHPHFERYDSFAKHPVVHRVPQEQARLLRSMARCVQGSRFAEMCRTNADFLVEAEDRLAEEGRADEAVTVRALALGMPMEWVVQLWRLADVMSELRARQKAWGKDHHRIARVLRSARIPLWAVGALDGISLDGLSAMTPSDLVNRAGLGESFLREAAQVLDCLRVLALLGLEPTTWNTLLDALAACLEAAADALASCAEKRDVPLRSCRSPGELLRAEPRVPRAPGCAVPRAVTVQGRRRLHHAGGRGGRLTA</sequence>
<dbReference type="EMBL" id="JBHSFG010000020">
    <property type="protein sequence ID" value="MFC4465327.1"/>
    <property type="molecule type" value="Genomic_DNA"/>
</dbReference>
<evidence type="ECO:0000313" key="1">
    <source>
        <dbReference type="EMBL" id="MFC4465327.1"/>
    </source>
</evidence>
<gene>
    <name evidence="1" type="ORF">ACFPH6_12405</name>
</gene>
<evidence type="ECO:0000313" key="2">
    <source>
        <dbReference type="Proteomes" id="UP001596012"/>
    </source>
</evidence>
<name>A0ABV8YJ52_9ACTN</name>
<keyword evidence="2" id="KW-1185">Reference proteome</keyword>
<comment type="caution">
    <text evidence="1">The sequence shown here is derived from an EMBL/GenBank/DDBJ whole genome shotgun (WGS) entry which is preliminary data.</text>
</comment>
<protein>
    <submittedName>
        <fullName evidence="1">Uncharacterized protein</fullName>
    </submittedName>
</protein>
<accession>A0ABV8YJ52</accession>
<reference evidence="2" key="1">
    <citation type="journal article" date="2019" name="Int. J. Syst. Evol. Microbiol.">
        <title>The Global Catalogue of Microorganisms (GCM) 10K type strain sequencing project: providing services to taxonomists for standard genome sequencing and annotation.</title>
        <authorList>
            <consortium name="The Broad Institute Genomics Platform"/>
            <consortium name="The Broad Institute Genome Sequencing Center for Infectious Disease"/>
            <person name="Wu L."/>
            <person name="Ma J."/>
        </authorList>
    </citation>
    <scope>NUCLEOTIDE SEQUENCE [LARGE SCALE GENOMIC DNA]</scope>
    <source>
        <strain evidence="2">DT43</strain>
    </source>
</reference>
<dbReference type="Proteomes" id="UP001596012">
    <property type="component" value="Unassembled WGS sequence"/>
</dbReference>
<dbReference type="RefSeq" id="WP_386341222.1">
    <property type="nucleotide sequence ID" value="NZ_JBHSFG010000020.1"/>
</dbReference>
<organism evidence="1 2">
    <name type="scientific">Streptomyces xiangluensis</name>
    <dbReference type="NCBI Taxonomy" id="2665720"/>
    <lineage>
        <taxon>Bacteria</taxon>
        <taxon>Bacillati</taxon>
        <taxon>Actinomycetota</taxon>
        <taxon>Actinomycetes</taxon>
        <taxon>Kitasatosporales</taxon>
        <taxon>Streptomycetaceae</taxon>
        <taxon>Streptomyces</taxon>
    </lineage>
</organism>